<keyword evidence="2" id="KW-0805">Transcription regulation</keyword>
<accession>A0A4R5UI50</accession>
<dbReference type="InterPro" id="IPR007627">
    <property type="entry name" value="RNA_pol_sigma70_r2"/>
</dbReference>
<dbReference type="InterPro" id="IPR014284">
    <property type="entry name" value="RNA_pol_sigma-70_dom"/>
</dbReference>
<dbReference type="AlphaFoldDB" id="A0A4R5UI50"/>
<sequence>MSQLSRQARLENELVDLLPAIRAFARRFERDPADADDLVQEAVSKALANLDKFHEGTSLKSWLFTITKNAFCTRYQSRKRLRVGDDDCVSQRPSVNAPQEWAVRMDEFQRAFNTLPPRYREAMDVVLLQGQSYEAASETCKCPIGTVKSRISRGRKMLADQLD</sequence>
<dbReference type="PANTHER" id="PTHR43133">
    <property type="entry name" value="RNA POLYMERASE ECF-TYPE SIGMA FACTO"/>
    <property type="match status" value="1"/>
</dbReference>
<name>A0A4R5UI50_9HYPH</name>
<dbReference type="NCBIfam" id="TIGR02937">
    <property type="entry name" value="sigma70-ECF"/>
    <property type="match status" value="1"/>
</dbReference>
<proteinExistence type="inferred from homology"/>
<evidence type="ECO:0000256" key="4">
    <source>
        <dbReference type="ARBA" id="ARBA00023163"/>
    </source>
</evidence>
<comment type="caution">
    <text evidence="7">The sequence shown here is derived from an EMBL/GenBank/DDBJ whole genome shotgun (WGS) entry which is preliminary data.</text>
</comment>
<evidence type="ECO:0000256" key="1">
    <source>
        <dbReference type="ARBA" id="ARBA00010641"/>
    </source>
</evidence>
<dbReference type="InterPro" id="IPR013249">
    <property type="entry name" value="RNA_pol_sigma70_r4_t2"/>
</dbReference>
<dbReference type="Gene3D" id="1.10.1740.10">
    <property type="match status" value="1"/>
</dbReference>
<keyword evidence="8" id="KW-1185">Reference proteome</keyword>
<dbReference type="Gene3D" id="1.10.10.10">
    <property type="entry name" value="Winged helix-like DNA-binding domain superfamily/Winged helix DNA-binding domain"/>
    <property type="match status" value="1"/>
</dbReference>
<keyword evidence="3" id="KW-0731">Sigma factor</keyword>
<dbReference type="Pfam" id="PF04542">
    <property type="entry name" value="Sigma70_r2"/>
    <property type="match status" value="1"/>
</dbReference>
<dbReference type="InterPro" id="IPR036388">
    <property type="entry name" value="WH-like_DNA-bd_sf"/>
</dbReference>
<dbReference type="GO" id="GO:0003677">
    <property type="term" value="F:DNA binding"/>
    <property type="evidence" value="ECO:0007669"/>
    <property type="project" value="InterPro"/>
</dbReference>
<dbReference type="OrthoDB" id="9803470at2"/>
<dbReference type="Pfam" id="PF08281">
    <property type="entry name" value="Sigma70_r4_2"/>
    <property type="match status" value="1"/>
</dbReference>
<dbReference type="EMBL" id="SMTL01000003">
    <property type="protein sequence ID" value="TDK35567.1"/>
    <property type="molecule type" value="Genomic_DNA"/>
</dbReference>
<dbReference type="Proteomes" id="UP000295238">
    <property type="component" value="Unassembled WGS sequence"/>
</dbReference>
<reference evidence="7 8" key="1">
    <citation type="submission" date="2019-03" db="EMBL/GenBank/DDBJ databases">
        <title>Rhizobium sp. nov., an bacterium isolated from biocrust in Mu Us Desert.</title>
        <authorList>
            <person name="Lixiong L."/>
        </authorList>
    </citation>
    <scope>NUCLEOTIDE SEQUENCE [LARGE SCALE GENOMIC DNA]</scope>
    <source>
        <strain evidence="7 8">SPY-1</strain>
    </source>
</reference>
<dbReference type="RefSeq" id="WP_133316988.1">
    <property type="nucleotide sequence ID" value="NZ_SMTL01000003.1"/>
</dbReference>
<dbReference type="InterPro" id="IPR013324">
    <property type="entry name" value="RNA_pol_sigma_r3/r4-like"/>
</dbReference>
<protein>
    <submittedName>
        <fullName evidence="7">Sigma-70 family RNA polymerase sigma factor</fullName>
    </submittedName>
</protein>
<comment type="similarity">
    <text evidence="1">Belongs to the sigma-70 factor family. ECF subfamily.</text>
</comment>
<dbReference type="InterPro" id="IPR013325">
    <property type="entry name" value="RNA_pol_sigma_r2"/>
</dbReference>
<dbReference type="SUPFAM" id="SSF88659">
    <property type="entry name" value="Sigma3 and sigma4 domains of RNA polymerase sigma factors"/>
    <property type="match status" value="1"/>
</dbReference>
<feature type="domain" description="RNA polymerase sigma-70 region 2" evidence="5">
    <location>
        <begin position="17"/>
        <end position="80"/>
    </location>
</feature>
<evidence type="ECO:0000256" key="2">
    <source>
        <dbReference type="ARBA" id="ARBA00023015"/>
    </source>
</evidence>
<dbReference type="SUPFAM" id="SSF88946">
    <property type="entry name" value="Sigma2 domain of RNA polymerase sigma factors"/>
    <property type="match status" value="1"/>
</dbReference>
<feature type="domain" description="RNA polymerase sigma factor 70 region 4 type 2" evidence="6">
    <location>
        <begin position="106"/>
        <end position="158"/>
    </location>
</feature>
<evidence type="ECO:0000313" key="8">
    <source>
        <dbReference type="Proteomes" id="UP000295238"/>
    </source>
</evidence>
<gene>
    <name evidence="7" type="ORF">E2F50_15165</name>
</gene>
<evidence type="ECO:0000259" key="5">
    <source>
        <dbReference type="Pfam" id="PF04542"/>
    </source>
</evidence>
<dbReference type="GO" id="GO:0006352">
    <property type="term" value="P:DNA-templated transcription initiation"/>
    <property type="evidence" value="ECO:0007669"/>
    <property type="project" value="InterPro"/>
</dbReference>
<dbReference type="InterPro" id="IPR039425">
    <property type="entry name" value="RNA_pol_sigma-70-like"/>
</dbReference>
<dbReference type="PANTHER" id="PTHR43133:SF25">
    <property type="entry name" value="RNA POLYMERASE SIGMA FACTOR RFAY-RELATED"/>
    <property type="match status" value="1"/>
</dbReference>
<organism evidence="7 8">
    <name type="scientific">Rhizobium deserti</name>
    <dbReference type="NCBI Taxonomy" id="2547961"/>
    <lineage>
        <taxon>Bacteria</taxon>
        <taxon>Pseudomonadati</taxon>
        <taxon>Pseudomonadota</taxon>
        <taxon>Alphaproteobacteria</taxon>
        <taxon>Hyphomicrobiales</taxon>
        <taxon>Rhizobiaceae</taxon>
        <taxon>Rhizobium/Agrobacterium group</taxon>
        <taxon>Rhizobium</taxon>
    </lineage>
</organism>
<dbReference type="CDD" id="cd06171">
    <property type="entry name" value="Sigma70_r4"/>
    <property type="match status" value="1"/>
</dbReference>
<evidence type="ECO:0000256" key="3">
    <source>
        <dbReference type="ARBA" id="ARBA00023082"/>
    </source>
</evidence>
<evidence type="ECO:0000313" key="7">
    <source>
        <dbReference type="EMBL" id="TDK35567.1"/>
    </source>
</evidence>
<dbReference type="GO" id="GO:0016987">
    <property type="term" value="F:sigma factor activity"/>
    <property type="evidence" value="ECO:0007669"/>
    <property type="project" value="UniProtKB-KW"/>
</dbReference>
<evidence type="ECO:0000259" key="6">
    <source>
        <dbReference type="Pfam" id="PF08281"/>
    </source>
</evidence>
<keyword evidence="4" id="KW-0804">Transcription</keyword>